<protein>
    <recommendedName>
        <fullName evidence="2">Casein kinase substrate phosphoprotein PP28 domain-containing protein</fullName>
    </recommendedName>
</protein>
<name>A0A1Y1I8W7_KLENI</name>
<feature type="compositionally biased region" description="Acidic residues" evidence="1">
    <location>
        <begin position="43"/>
        <end position="67"/>
    </location>
</feature>
<dbReference type="OMA" id="IDMESPR"/>
<dbReference type="GO" id="GO:0005829">
    <property type="term" value="C:cytosol"/>
    <property type="evidence" value="ECO:0000318"/>
    <property type="project" value="GO_Central"/>
</dbReference>
<proteinExistence type="predicted"/>
<sequence length="174" mass="19612">MGSGAGRGKFKKGPTGRKNFSTPEEIAAGADGPRSGFRKKDPEEVEDAEEEEEESSEEESSEEEDDDQKEKKGKGVQNLIATDNPNAAKKTTVKAKDIDLATSKGPELSRREREELEKQRAKERYWKLHEQGKTEEARKDLERLAIIRQQREEAAKKREEEKAAREAKAAATKR</sequence>
<evidence type="ECO:0000259" key="2">
    <source>
        <dbReference type="Pfam" id="PF10252"/>
    </source>
</evidence>
<feature type="compositionally biased region" description="Basic and acidic residues" evidence="1">
    <location>
        <begin position="107"/>
        <end position="116"/>
    </location>
</feature>
<dbReference type="InterPro" id="IPR039876">
    <property type="entry name" value="HAP28"/>
</dbReference>
<dbReference type="AlphaFoldDB" id="A0A1Y1I8W7"/>
<dbReference type="OrthoDB" id="21120at2759"/>
<feature type="compositionally biased region" description="Basic and acidic residues" evidence="1">
    <location>
        <begin position="152"/>
        <end position="168"/>
    </location>
</feature>
<feature type="region of interest" description="Disordered" evidence="1">
    <location>
        <begin position="152"/>
        <end position="174"/>
    </location>
</feature>
<accession>A0A1Y1I8W7</accession>
<dbReference type="STRING" id="105231.A0A1Y1I8W7"/>
<keyword evidence="4" id="KW-1185">Reference proteome</keyword>
<feature type="region of interest" description="Disordered" evidence="1">
    <location>
        <begin position="1"/>
        <end position="116"/>
    </location>
</feature>
<dbReference type="Pfam" id="PF10252">
    <property type="entry name" value="PP28"/>
    <property type="match status" value="1"/>
</dbReference>
<feature type="domain" description="Casein kinase substrate phosphoprotein PP28" evidence="2">
    <location>
        <begin position="84"/>
        <end position="163"/>
    </location>
</feature>
<evidence type="ECO:0000313" key="3">
    <source>
        <dbReference type="EMBL" id="GAQ84538.1"/>
    </source>
</evidence>
<reference evidence="3 4" key="1">
    <citation type="journal article" date="2014" name="Nat. Commun.">
        <title>Klebsormidium flaccidum genome reveals primary factors for plant terrestrial adaptation.</title>
        <authorList>
            <person name="Hori K."/>
            <person name="Maruyama F."/>
            <person name="Fujisawa T."/>
            <person name="Togashi T."/>
            <person name="Yamamoto N."/>
            <person name="Seo M."/>
            <person name="Sato S."/>
            <person name="Yamada T."/>
            <person name="Mori H."/>
            <person name="Tajima N."/>
            <person name="Moriyama T."/>
            <person name="Ikeuchi M."/>
            <person name="Watanabe M."/>
            <person name="Wada H."/>
            <person name="Kobayashi K."/>
            <person name="Saito M."/>
            <person name="Masuda T."/>
            <person name="Sasaki-Sekimoto Y."/>
            <person name="Mashiguchi K."/>
            <person name="Awai K."/>
            <person name="Shimojima M."/>
            <person name="Masuda S."/>
            <person name="Iwai M."/>
            <person name="Nobusawa T."/>
            <person name="Narise T."/>
            <person name="Kondo S."/>
            <person name="Saito H."/>
            <person name="Sato R."/>
            <person name="Murakawa M."/>
            <person name="Ihara Y."/>
            <person name="Oshima-Yamada Y."/>
            <person name="Ohtaka K."/>
            <person name="Satoh M."/>
            <person name="Sonobe K."/>
            <person name="Ishii M."/>
            <person name="Ohtani R."/>
            <person name="Kanamori-Sato M."/>
            <person name="Honoki R."/>
            <person name="Miyazaki D."/>
            <person name="Mochizuki H."/>
            <person name="Umetsu J."/>
            <person name="Higashi K."/>
            <person name="Shibata D."/>
            <person name="Kamiya Y."/>
            <person name="Sato N."/>
            <person name="Nakamura Y."/>
            <person name="Tabata S."/>
            <person name="Ida S."/>
            <person name="Kurokawa K."/>
            <person name="Ohta H."/>
        </authorList>
    </citation>
    <scope>NUCLEOTIDE SEQUENCE [LARGE SCALE GENOMIC DNA]</scope>
    <source>
        <strain evidence="3 4">NIES-2285</strain>
    </source>
</reference>
<dbReference type="PANTHER" id="PTHR22055">
    <property type="entry name" value="28 KDA HEAT- AND ACID-STABLE PHOSPHOPROTEIN PDGF-ASSOCIATED PROTEIN"/>
    <property type="match status" value="1"/>
</dbReference>
<dbReference type="Proteomes" id="UP000054558">
    <property type="component" value="Unassembled WGS sequence"/>
</dbReference>
<dbReference type="EMBL" id="DF237142">
    <property type="protein sequence ID" value="GAQ84538.1"/>
    <property type="molecule type" value="Genomic_DNA"/>
</dbReference>
<organism evidence="3 4">
    <name type="scientific">Klebsormidium nitens</name>
    <name type="common">Green alga</name>
    <name type="synonym">Ulothrix nitens</name>
    <dbReference type="NCBI Taxonomy" id="105231"/>
    <lineage>
        <taxon>Eukaryota</taxon>
        <taxon>Viridiplantae</taxon>
        <taxon>Streptophyta</taxon>
        <taxon>Klebsormidiophyceae</taxon>
        <taxon>Klebsormidiales</taxon>
        <taxon>Klebsormidiaceae</taxon>
        <taxon>Klebsormidium</taxon>
    </lineage>
</organism>
<gene>
    <name evidence="3" type="ORF">KFL_001930160</name>
</gene>
<evidence type="ECO:0000256" key="1">
    <source>
        <dbReference type="SAM" id="MobiDB-lite"/>
    </source>
</evidence>
<evidence type="ECO:0000313" key="4">
    <source>
        <dbReference type="Proteomes" id="UP000054558"/>
    </source>
</evidence>
<dbReference type="InterPro" id="IPR019380">
    <property type="entry name" value="Casein_kinase_sb_PP28"/>
</dbReference>